<keyword evidence="1" id="KW-0472">Membrane</keyword>
<feature type="transmembrane region" description="Helical" evidence="1">
    <location>
        <begin position="6"/>
        <end position="27"/>
    </location>
</feature>
<dbReference type="Proteomes" id="UP000183997">
    <property type="component" value="Unassembled WGS sequence"/>
</dbReference>
<organism evidence="2 3">
    <name type="scientific">Desulforamulus aeronauticus DSM 10349</name>
    <dbReference type="NCBI Taxonomy" id="1121421"/>
    <lineage>
        <taxon>Bacteria</taxon>
        <taxon>Bacillati</taxon>
        <taxon>Bacillota</taxon>
        <taxon>Clostridia</taxon>
        <taxon>Eubacteriales</taxon>
        <taxon>Peptococcaceae</taxon>
        <taxon>Desulforamulus</taxon>
    </lineage>
</organism>
<gene>
    <name evidence="2" type="ORF">SAMN02745123_00956</name>
</gene>
<evidence type="ECO:0000256" key="1">
    <source>
        <dbReference type="SAM" id="Phobius"/>
    </source>
</evidence>
<dbReference type="AlphaFoldDB" id="A0A1M6QBS4"/>
<keyword evidence="1" id="KW-0812">Transmembrane</keyword>
<evidence type="ECO:0000313" key="2">
    <source>
        <dbReference type="EMBL" id="SHK17764.1"/>
    </source>
</evidence>
<keyword evidence="3" id="KW-1185">Reference proteome</keyword>
<name>A0A1M6QBS4_9FIRM</name>
<keyword evidence="1" id="KW-1133">Transmembrane helix</keyword>
<evidence type="ECO:0000313" key="3">
    <source>
        <dbReference type="Proteomes" id="UP000183997"/>
    </source>
</evidence>
<accession>A0A1M6QBS4</accession>
<proteinExistence type="predicted"/>
<sequence length="96" mass="11913">MKKFFNLIALIADLFPLTFVEILYLPFSYKYWRLLKELNTENWFKELYEDQKYQGIILHNMKLKTFLLTRSNFEKVKTDNRYREKLIRIIKNNELI</sequence>
<protein>
    <submittedName>
        <fullName evidence="2">Uncharacterized protein</fullName>
    </submittedName>
</protein>
<reference evidence="3" key="1">
    <citation type="submission" date="2016-11" db="EMBL/GenBank/DDBJ databases">
        <authorList>
            <person name="Varghese N."/>
            <person name="Submissions S."/>
        </authorList>
    </citation>
    <scope>NUCLEOTIDE SEQUENCE [LARGE SCALE GENOMIC DNA]</scope>
    <source>
        <strain evidence="3">DSM 10349</strain>
    </source>
</reference>
<dbReference type="EMBL" id="FRAR01000008">
    <property type="protein sequence ID" value="SHK17764.1"/>
    <property type="molecule type" value="Genomic_DNA"/>
</dbReference>